<name>A0A6B2EHR9_9DIPT</name>
<feature type="transmembrane region" description="Helical" evidence="9">
    <location>
        <begin position="39"/>
        <end position="67"/>
    </location>
</feature>
<evidence type="ECO:0000256" key="1">
    <source>
        <dbReference type="ARBA" id="ARBA00004477"/>
    </source>
</evidence>
<dbReference type="GO" id="GO:0005789">
    <property type="term" value="C:endoplasmic reticulum membrane"/>
    <property type="evidence" value="ECO:0007669"/>
    <property type="project" value="UniProtKB-SubCell"/>
</dbReference>
<dbReference type="PANTHER" id="PTHR13505">
    <property type="entry name" value="TRANSMEMBRANE PROTEIN 208"/>
    <property type="match status" value="1"/>
</dbReference>
<keyword evidence="5" id="KW-0256">Endoplasmic reticulum</keyword>
<evidence type="ECO:0000313" key="10">
    <source>
        <dbReference type="EMBL" id="NBJ62721.1"/>
    </source>
</evidence>
<evidence type="ECO:0000256" key="8">
    <source>
        <dbReference type="SAM" id="MobiDB-lite"/>
    </source>
</evidence>
<feature type="compositionally biased region" description="Basic and acidic residues" evidence="8">
    <location>
        <begin position="151"/>
        <end position="160"/>
    </location>
</feature>
<evidence type="ECO:0000256" key="3">
    <source>
        <dbReference type="ARBA" id="ARBA00015033"/>
    </source>
</evidence>
<dbReference type="EMBL" id="GIFK01005018">
    <property type="protein sequence ID" value="NBJ62721.1"/>
    <property type="molecule type" value="Transcribed_RNA"/>
</dbReference>
<evidence type="ECO:0000256" key="5">
    <source>
        <dbReference type="ARBA" id="ARBA00022824"/>
    </source>
</evidence>
<evidence type="ECO:0000256" key="4">
    <source>
        <dbReference type="ARBA" id="ARBA00022692"/>
    </source>
</evidence>
<feature type="compositionally biased region" description="Basic residues" evidence="8">
    <location>
        <begin position="161"/>
        <end position="173"/>
    </location>
</feature>
<accession>A0A6B2EHR9</accession>
<feature type="region of interest" description="Disordered" evidence="8">
    <location>
        <begin position="151"/>
        <end position="173"/>
    </location>
</feature>
<evidence type="ECO:0000256" key="6">
    <source>
        <dbReference type="ARBA" id="ARBA00022989"/>
    </source>
</evidence>
<comment type="similarity">
    <text evidence="2">Belongs to the TMEM208 family.</text>
</comment>
<keyword evidence="4 9" id="KW-0812">Transmembrane</keyword>
<proteinExistence type="inferred from homology"/>
<dbReference type="Pfam" id="PF05620">
    <property type="entry name" value="TMEM208_SND2"/>
    <property type="match status" value="1"/>
</dbReference>
<dbReference type="PANTHER" id="PTHR13505:SF7">
    <property type="entry name" value="TRANSMEMBRANE PROTEIN 208"/>
    <property type="match status" value="1"/>
</dbReference>
<dbReference type="GO" id="GO:0005773">
    <property type="term" value="C:vacuole"/>
    <property type="evidence" value="ECO:0007669"/>
    <property type="project" value="GOC"/>
</dbReference>
<sequence>MAPPQKGKQATKGAKQIVEENAATLKFYRNMALISQTSYMGVMLLLTDSFTGLTITMSIITIGLHIASYQFMSFMARAQYSESGALIDSGTDLNMEGGLSEHVKDLVILSSATQLLALISNYFWLLLLLVPVRAFWLLWGSIIKPWMEQKNQEPEVDEKKQKKMERKMRRMRQ</sequence>
<dbReference type="InterPro" id="IPR008506">
    <property type="entry name" value="SND2/TMEM208"/>
</dbReference>
<evidence type="ECO:0000256" key="7">
    <source>
        <dbReference type="ARBA" id="ARBA00023136"/>
    </source>
</evidence>
<dbReference type="GO" id="GO:0006624">
    <property type="term" value="P:vacuolar protein processing"/>
    <property type="evidence" value="ECO:0007669"/>
    <property type="project" value="TreeGrafter"/>
</dbReference>
<comment type="subcellular location">
    <subcellularLocation>
        <location evidence="1">Endoplasmic reticulum membrane</location>
        <topology evidence="1">Multi-pass membrane protein</topology>
    </subcellularLocation>
</comment>
<keyword evidence="6 9" id="KW-1133">Transmembrane helix</keyword>
<reference evidence="10" key="1">
    <citation type="submission" date="2019-10" db="EMBL/GenBank/DDBJ databases">
        <title>Short sand fly seasons in Tbilisi, Georgia, hinder development of host immunity to saliva of the visceral leishmaniasis vector Phlebotomus kandelakii.</title>
        <authorList>
            <person name="Oliveira F."/>
            <person name="Giorgobiani E."/>
            <person name="Guimaraes-Costa A.B."/>
            <person name="Abdeladhim M."/>
            <person name="Oristian J."/>
            <person name="Tskhvaradze L."/>
            <person name="Tsertsvadze N."/>
            <person name="Zakalashvili M."/>
            <person name="Valenzuela J.G."/>
            <person name="Kamhawi S."/>
        </authorList>
    </citation>
    <scope>NUCLEOTIDE SEQUENCE</scope>
    <source>
        <strain evidence="10">Wild-capture in Tbilisi</strain>
        <tissue evidence="10">Salivary glands</tissue>
    </source>
</reference>
<protein>
    <recommendedName>
        <fullName evidence="3">Transmembrane protein 208</fullName>
    </recommendedName>
</protein>
<evidence type="ECO:0000256" key="9">
    <source>
        <dbReference type="SAM" id="Phobius"/>
    </source>
</evidence>
<dbReference type="AlphaFoldDB" id="A0A6B2EHR9"/>
<evidence type="ECO:0000256" key="2">
    <source>
        <dbReference type="ARBA" id="ARBA00009950"/>
    </source>
</evidence>
<keyword evidence="7 9" id="KW-0472">Membrane</keyword>
<feature type="transmembrane region" description="Helical" evidence="9">
    <location>
        <begin position="122"/>
        <end position="142"/>
    </location>
</feature>
<organism evidence="10">
    <name type="scientific">Phlebotomus kandelakii</name>
    <dbReference type="NCBI Taxonomy" id="1109342"/>
    <lineage>
        <taxon>Eukaryota</taxon>
        <taxon>Metazoa</taxon>
        <taxon>Ecdysozoa</taxon>
        <taxon>Arthropoda</taxon>
        <taxon>Hexapoda</taxon>
        <taxon>Insecta</taxon>
        <taxon>Pterygota</taxon>
        <taxon>Neoptera</taxon>
        <taxon>Endopterygota</taxon>
        <taxon>Diptera</taxon>
        <taxon>Nematocera</taxon>
        <taxon>Psychodoidea</taxon>
        <taxon>Psychodidae</taxon>
        <taxon>Phlebotomus</taxon>
        <taxon>Larroussius</taxon>
    </lineage>
</organism>